<dbReference type="SUPFAM" id="SSF81301">
    <property type="entry name" value="Nucleotidyltransferase"/>
    <property type="match status" value="1"/>
</dbReference>
<gene>
    <name evidence="2" type="ordered locus">Dbac_0131</name>
</gene>
<sequence length="112" mass="12835">MKATHPSHSHQDNYLNQMRMLALKVTKDLDCTIFLFGSRARGTERRSSDIDIGFSGLDEKTFLKTRDRLLTELEDSIIPHRVDLVNMDTAPPEFKNTATQEVVVWKQSSRAN</sequence>
<dbReference type="PANTHER" id="PTHR43852">
    <property type="entry name" value="NUCLEOTIDYLTRANSFERASE"/>
    <property type="match status" value="1"/>
</dbReference>
<dbReference type="Pfam" id="PF18765">
    <property type="entry name" value="Polbeta"/>
    <property type="match status" value="1"/>
</dbReference>
<evidence type="ECO:0000313" key="2">
    <source>
        <dbReference type="EMBL" id="ACU88259.1"/>
    </source>
</evidence>
<dbReference type="eggNOG" id="COG1708">
    <property type="taxonomic scope" value="Bacteria"/>
</dbReference>
<dbReference type="RefSeq" id="WP_012805344.1">
    <property type="nucleotide sequence ID" value="NC_013173.1"/>
</dbReference>
<keyword evidence="3" id="KW-1185">Reference proteome</keyword>
<dbReference type="CDD" id="cd05403">
    <property type="entry name" value="NT_KNTase_like"/>
    <property type="match status" value="1"/>
</dbReference>
<dbReference type="KEGG" id="dba:Dbac_0131"/>
<accession>C7LT35</accession>
<dbReference type="AlphaFoldDB" id="C7LT35"/>
<dbReference type="Proteomes" id="UP000002216">
    <property type="component" value="Chromosome"/>
</dbReference>
<evidence type="ECO:0000259" key="1">
    <source>
        <dbReference type="Pfam" id="PF18765"/>
    </source>
</evidence>
<dbReference type="Gene3D" id="3.30.460.10">
    <property type="entry name" value="Beta Polymerase, domain 2"/>
    <property type="match status" value="1"/>
</dbReference>
<dbReference type="STRING" id="525897.Dbac_0131"/>
<reference evidence="2 3" key="1">
    <citation type="journal article" date="2009" name="Stand. Genomic Sci.">
        <title>Complete genome sequence of Desulfomicrobium baculatum type strain (X).</title>
        <authorList>
            <person name="Copeland A."/>
            <person name="Spring S."/>
            <person name="Goker M."/>
            <person name="Schneider S."/>
            <person name="Lapidus A."/>
            <person name="Del Rio T.G."/>
            <person name="Tice H."/>
            <person name="Cheng J.F."/>
            <person name="Chen F."/>
            <person name="Nolan M."/>
            <person name="Bruce D."/>
            <person name="Goodwin L."/>
            <person name="Pitluck S."/>
            <person name="Ivanova N."/>
            <person name="Mavrommatis K."/>
            <person name="Ovchinnikova G."/>
            <person name="Pati A."/>
            <person name="Chen A."/>
            <person name="Palaniappan K."/>
            <person name="Land M."/>
            <person name="Hauser L."/>
            <person name="Chang Y.J."/>
            <person name="Jeffries C.C."/>
            <person name="Meincke L."/>
            <person name="Sims D."/>
            <person name="Brettin T."/>
            <person name="Detter J.C."/>
            <person name="Han C."/>
            <person name="Chain P."/>
            <person name="Bristow J."/>
            <person name="Eisen J.A."/>
            <person name="Markowitz V."/>
            <person name="Hugenholtz P."/>
            <person name="Kyrpides N.C."/>
            <person name="Klenk H.P."/>
            <person name="Lucas S."/>
        </authorList>
    </citation>
    <scope>NUCLEOTIDE SEQUENCE [LARGE SCALE GENOMIC DNA]</scope>
    <source>
        <strain evidence="3">DSM 4028 / VKM B-1378 / X</strain>
    </source>
</reference>
<feature type="domain" description="Polymerase beta nucleotidyltransferase" evidence="1">
    <location>
        <begin position="32"/>
        <end position="106"/>
    </location>
</feature>
<dbReference type="OrthoDB" id="5471608at2"/>
<dbReference type="EMBL" id="CP001629">
    <property type="protein sequence ID" value="ACU88259.1"/>
    <property type="molecule type" value="Genomic_DNA"/>
</dbReference>
<proteinExistence type="predicted"/>
<dbReference type="InterPro" id="IPR043519">
    <property type="entry name" value="NT_sf"/>
</dbReference>
<dbReference type="InterPro" id="IPR041633">
    <property type="entry name" value="Polbeta"/>
</dbReference>
<protein>
    <submittedName>
        <fullName evidence="2">DNA polymerase beta domain protein region</fullName>
    </submittedName>
</protein>
<dbReference type="InterPro" id="IPR052930">
    <property type="entry name" value="TA_antitoxin_MntA"/>
</dbReference>
<evidence type="ECO:0000313" key="3">
    <source>
        <dbReference type="Proteomes" id="UP000002216"/>
    </source>
</evidence>
<name>C7LT35_DESBD</name>
<organism evidence="2 3">
    <name type="scientific">Desulfomicrobium baculatum (strain DSM 4028 / VKM B-1378 / X)</name>
    <name type="common">Desulfovibrio baculatus</name>
    <dbReference type="NCBI Taxonomy" id="525897"/>
    <lineage>
        <taxon>Bacteria</taxon>
        <taxon>Pseudomonadati</taxon>
        <taxon>Thermodesulfobacteriota</taxon>
        <taxon>Desulfovibrionia</taxon>
        <taxon>Desulfovibrionales</taxon>
        <taxon>Desulfomicrobiaceae</taxon>
        <taxon>Desulfomicrobium</taxon>
    </lineage>
</organism>
<dbReference type="PANTHER" id="PTHR43852:SF3">
    <property type="entry name" value="NUCLEOTIDYLTRANSFERASE"/>
    <property type="match status" value="1"/>
</dbReference>
<dbReference type="HOGENOM" id="CLU_130257_5_2_7"/>